<dbReference type="Proteomes" id="UP000218151">
    <property type="component" value="Unassembled WGS sequence"/>
</dbReference>
<dbReference type="Gene3D" id="1.10.287.470">
    <property type="entry name" value="Helix hairpin bin"/>
    <property type="match status" value="1"/>
</dbReference>
<name>A0A2A2SGY3_9SPHN</name>
<proteinExistence type="predicted"/>
<evidence type="ECO:0000313" key="4">
    <source>
        <dbReference type="Proteomes" id="UP000218151"/>
    </source>
</evidence>
<dbReference type="Gene3D" id="2.40.50.100">
    <property type="match status" value="1"/>
</dbReference>
<accession>A0A2A2SGY3</accession>
<keyword evidence="2" id="KW-1133">Transmembrane helix</keyword>
<sequence length="319" mass="33807">MKLNFSRHVLPAVAVVAIIVSLVLVFRTQPDRTLAQPMTTPATNPTANRPTVAGAGVIEPSSELIEIAALVPGVVDRLYVEAGQRVAAGAPLFSVDSREARAAVAEAEARLARSRQNIAAAQTSLGVARRQFALYQSAGDPRAVSRQEVITSRGTVEDASARVAVAQAEAREAQAQLEAARVTLARHTVRAPRSATVLQVRTRPGEYANAGPNAGDPLIAMGVTEPLHVRIDIDENEIERVALGRPAVISPRGAANQRTPVTFVRAEPLVVPKRSLTNAATERVDVRVLQLIYALPGANHGYFVGQQVDGFVPAKGGGR</sequence>
<feature type="transmembrane region" description="Helical" evidence="2">
    <location>
        <begin position="9"/>
        <end position="26"/>
    </location>
</feature>
<dbReference type="OrthoDB" id="9785187at2"/>
<feature type="coiled-coil region" evidence="1">
    <location>
        <begin position="156"/>
        <end position="190"/>
    </location>
</feature>
<keyword evidence="2" id="KW-0472">Membrane</keyword>
<keyword evidence="4" id="KW-1185">Reference proteome</keyword>
<dbReference type="PANTHER" id="PTHR30469">
    <property type="entry name" value="MULTIDRUG RESISTANCE PROTEIN MDTA"/>
    <property type="match status" value="1"/>
</dbReference>
<dbReference type="GO" id="GO:0015562">
    <property type="term" value="F:efflux transmembrane transporter activity"/>
    <property type="evidence" value="ECO:0007669"/>
    <property type="project" value="TreeGrafter"/>
</dbReference>
<evidence type="ECO:0000256" key="1">
    <source>
        <dbReference type="SAM" id="Coils"/>
    </source>
</evidence>
<dbReference type="SUPFAM" id="SSF111369">
    <property type="entry name" value="HlyD-like secretion proteins"/>
    <property type="match status" value="1"/>
</dbReference>
<gene>
    <name evidence="3" type="ORF">CKY28_04035</name>
</gene>
<dbReference type="AlphaFoldDB" id="A0A2A2SGY3"/>
<evidence type="ECO:0000313" key="3">
    <source>
        <dbReference type="EMBL" id="PAX08554.1"/>
    </source>
</evidence>
<keyword evidence="2" id="KW-0812">Transmembrane</keyword>
<dbReference type="PANTHER" id="PTHR30469:SF15">
    <property type="entry name" value="HLYD FAMILY OF SECRETION PROTEINS"/>
    <property type="match status" value="1"/>
</dbReference>
<comment type="caution">
    <text evidence="3">The sequence shown here is derived from an EMBL/GenBank/DDBJ whole genome shotgun (WGS) entry which is preliminary data.</text>
</comment>
<reference evidence="4" key="1">
    <citation type="submission" date="2017-09" db="EMBL/GenBank/DDBJ databases">
        <authorList>
            <person name="Feng G."/>
            <person name="Zhu H."/>
        </authorList>
    </citation>
    <scope>NUCLEOTIDE SEQUENCE [LARGE SCALE GENOMIC DNA]</scope>
    <source>
        <strain evidence="4">1PNM-20</strain>
    </source>
</reference>
<protein>
    <submittedName>
        <fullName evidence="3">Uncharacterized protein</fullName>
    </submittedName>
</protein>
<dbReference type="Gene3D" id="2.40.30.170">
    <property type="match status" value="1"/>
</dbReference>
<keyword evidence="1" id="KW-0175">Coiled coil</keyword>
<dbReference type="EMBL" id="NSLI01000002">
    <property type="protein sequence ID" value="PAX08554.1"/>
    <property type="molecule type" value="Genomic_DNA"/>
</dbReference>
<evidence type="ECO:0000256" key="2">
    <source>
        <dbReference type="SAM" id="Phobius"/>
    </source>
</evidence>
<organism evidence="3 4">
    <name type="scientific">Sphingomonas lenta</name>
    <dbReference type="NCBI Taxonomy" id="1141887"/>
    <lineage>
        <taxon>Bacteria</taxon>
        <taxon>Pseudomonadati</taxon>
        <taxon>Pseudomonadota</taxon>
        <taxon>Alphaproteobacteria</taxon>
        <taxon>Sphingomonadales</taxon>
        <taxon>Sphingomonadaceae</taxon>
        <taxon>Sphingomonas</taxon>
    </lineage>
</organism>
<feature type="coiled-coil region" evidence="1">
    <location>
        <begin position="97"/>
        <end position="124"/>
    </location>
</feature>
<dbReference type="GO" id="GO:1990281">
    <property type="term" value="C:efflux pump complex"/>
    <property type="evidence" value="ECO:0007669"/>
    <property type="project" value="TreeGrafter"/>
</dbReference>
<dbReference type="RefSeq" id="WP_095997064.1">
    <property type="nucleotide sequence ID" value="NZ_NSLI01000002.1"/>
</dbReference>